<feature type="region of interest" description="Disordered" evidence="1">
    <location>
        <begin position="153"/>
        <end position="198"/>
    </location>
</feature>
<feature type="transmembrane region" description="Helical" evidence="2">
    <location>
        <begin position="52"/>
        <end position="71"/>
    </location>
</feature>
<evidence type="ECO:0000313" key="3">
    <source>
        <dbReference type="EMBL" id="MBB4907459.1"/>
    </source>
</evidence>
<evidence type="ECO:0008006" key="5">
    <source>
        <dbReference type="Google" id="ProtNLM"/>
    </source>
</evidence>
<accession>A0A7W7Q665</accession>
<dbReference type="AlphaFoldDB" id="A0A7W7Q665"/>
<dbReference type="InterPro" id="IPR043739">
    <property type="entry name" value="DUF5684"/>
</dbReference>
<comment type="caution">
    <text evidence="3">The sequence shown here is derived from an EMBL/GenBank/DDBJ whole genome shotgun (WGS) entry which is preliminary data.</text>
</comment>
<reference evidence="3 4" key="1">
    <citation type="submission" date="2020-08" db="EMBL/GenBank/DDBJ databases">
        <title>Genomic Encyclopedia of Type Strains, Phase III (KMG-III): the genomes of soil and plant-associated and newly described type strains.</title>
        <authorList>
            <person name="Whitman W."/>
        </authorList>
    </citation>
    <scope>NUCLEOTIDE SEQUENCE [LARGE SCALE GENOMIC DNA]</scope>
    <source>
        <strain evidence="3 4">CECT 8960</strain>
    </source>
</reference>
<evidence type="ECO:0000256" key="1">
    <source>
        <dbReference type="SAM" id="MobiDB-lite"/>
    </source>
</evidence>
<dbReference type="Proteomes" id="UP000520767">
    <property type="component" value="Unassembled WGS sequence"/>
</dbReference>
<keyword evidence="2" id="KW-1133">Transmembrane helix</keyword>
<dbReference type="EMBL" id="JACHJQ010000004">
    <property type="protein sequence ID" value="MBB4907459.1"/>
    <property type="molecule type" value="Genomic_DNA"/>
</dbReference>
<keyword evidence="4" id="KW-1185">Reference proteome</keyword>
<feature type="compositionally biased region" description="Pro residues" evidence="1">
    <location>
        <begin position="153"/>
        <end position="167"/>
    </location>
</feature>
<evidence type="ECO:0000313" key="4">
    <source>
        <dbReference type="Proteomes" id="UP000520767"/>
    </source>
</evidence>
<keyword evidence="2" id="KW-0812">Transmembrane</keyword>
<protein>
    <recommendedName>
        <fullName evidence="5">Signal peptidase I</fullName>
    </recommendedName>
</protein>
<feature type="transmembrane region" description="Helical" evidence="2">
    <location>
        <begin position="83"/>
        <end position="106"/>
    </location>
</feature>
<evidence type="ECO:0000256" key="2">
    <source>
        <dbReference type="SAM" id="Phobius"/>
    </source>
</evidence>
<sequence>MSLQILILATMITMIVAMWKLFEKAGQPGWAAIVPFFNFYTVLKVVGRPGWWLALMIVPIANVVVVILVAVDLARAFSRDGGFAVLLVLLPFVGFPMLAFSATAVYRGPVADPRYQQAMWAQYGYPPPHMPGCLQPHAMPGYPAPAYPPPGYPAQPGYPPPGYPQPGYPQQLAPQPGYPPPPHHPPVPPRHPGYPPRY</sequence>
<feature type="compositionally biased region" description="Pro residues" evidence="1">
    <location>
        <begin position="176"/>
        <end position="198"/>
    </location>
</feature>
<dbReference type="RefSeq" id="WP_184811653.1">
    <property type="nucleotide sequence ID" value="NZ_JACHJQ010000004.1"/>
</dbReference>
<gene>
    <name evidence="3" type="ORF">FHR82_003701</name>
</gene>
<organism evidence="3 4">
    <name type="scientific">Actinophytocola algeriensis</name>
    <dbReference type="NCBI Taxonomy" id="1768010"/>
    <lineage>
        <taxon>Bacteria</taxon>
        <taxon>Bacillati</taxon>
        <taxon>Actinomycetota</taxon>
        <taxon>Actinomycetes</taxon>
        <taxon>Pseudonocardiales</taxon>
        <taxon>Pseudonocardiaceae</taxon>
    </lineage>
</organism>
<dbReference type="Pfam" id="PF18936">
    <property type="entry name" value="DUF5684"/>
    <property type="match status" value="1"/>
</dbReference>
<feature type="transmembrane region" description="Helical" evidence="2">
    <location>
        <begin position="6"/>
        <end position="22"/>
    </location>
</feature>
<name>A0A7W7Q665_9PSEU</name>
<proteinExistence type="predicted"/>
<keyword evidence="2" id="KW-0472">Membrane</keyword>